<organism evidence="2 3">
    <name type="scientific">Stegodyphus mimosarum</name>
    <name type="common">African social velvet spider</name>
    <dbReference type="NCBI Taxonomy" id="407821"/>
    <lineage>
        <taxon>Eukaryota</taxon>
        <taxon>Metazoa</taxon>
        <taxon>Ecdysozoa</taxon>
        <taxon>Arthropoda</taxon>
        <taxon>Chelicerata</taxon>
        <taxon>Arachnida</taxon>
        <taxon>Araneae</taxon>
        <taxon>Araneomorphae</taxon>
        <taxon>Entelegynae</taxon>
        <taxon>Eresoidea</taxon>
        <taxon>Eresidae</taxon>
        <taxon>Stegodyphus</taxon>
    </lineage>
</organism>
<dbReference type="AlphaFoldDB" id="A0A087TPE4"/>
<dbReference type="Proteomes" id="UP000054359">
    <property type="component" value="Unassembled WGS sequence"/>
</dbReference>
<feature type="non-terminal residue" evidence="2">
    <location>
        <position position="440"/>
    </location>
</feature>
<name>A0A087TPE4_STEMI</name>
<dbReference type="OMA" id="ISTNAHY"/>
<evidence type="ECO:0000313" key="2">
    <source>
        <dbReference type="EMBL" id="KFM66983.1"/>
    </source>
</evidence>
<keyword evidence="3" id="KW-1185">Reference proteome</keyword>
<accession>A0A087TPE4</accession>
<sequence>MIPKPGKNHMQTDGFRPISLLPGLSKLYERILLARMKVHLQKLPPEQFGFRQHLSTTKQLVRITDFVGQALHNNLNTAILMLDVAKAFDRVWHEGLICKLIDLDFERELILVLLSFISNRTFKVSVGNSLSTKRIMLSGIPQGSVLGPILYLFYVADFPKIHYNSNAILACYADDTAVAVKSANVNHAIKKLQENVPYIENWCKRWKVRINAQKSQLLIVRKRKKNARLKMELLLFNEPVPIVNKAKYLGITINNRLTWTPHIENTRSHALRVMKCLYPIIGKFSKLDLYKKRLIYLSTIRPIMTYAAPAWATASEKDIEKLQKVQNKFLRISTNAHYYVRNEVLHKDMKIEPLNQFIRKINASFFKEDSQPMISQLPAHVTTGHAPSPLAPALLDSRFGQILSSAPTVQTSDDSRNTSSRMLDNLGISGTWNSKAIWFM</sequence>
<dbReference type="GO" id="GO:0003964">
    <property type="term" value="F:RNA-directed DNA polymerase activity"/>
    <property type="evidence" value="ECO:0007669"/>
    <property type="project" value="UniProtKB-KW"/>
</dbReference>
<dbReference type="EMBL" id="KK116158">
    <property type="protein sequence ID" value="KFM66983.1"/>
    <property type="molecule type" value="Genomic_DNA"/>
</dbReference>
<keyword evidence="2" id="KW-0695">RNA-directed DNA polymerase</keyword>
<feature type="domain" description="Reverse transcriptase" evidence="1">
    <location>
        <begin position="1"/>
        <end position="253"/>
    </location>
</feature>
<dbReference type="STRING" id="407821.A0A087TPE4"/>
<proteinExistence type="predicted"/>
<protein>
    <submittedName>
        <fullName evidence="2">Putative RNA-directed DNA polymerase from transposon BS</fullName>
    </submittedName>
</protein>
<evidence type="ECO:0000313" key="3">
    <source>
        <dbReference type="Proteomes" id="UP000054359"/>
    </source>
</evidence>
<dbReference type="Pfam" id="PF00078">
    <property type="entry name" value="RVT_1"/>
    <property type="match status" value="1"/>
</dbReference>
<dbReference type="PROSITE" id="PS50878">
    <property type="entry name" value="RT_POL"/>
    <property type="match status" value="1"/>
</dbReference>
<gene>
    <name evidence="2" type="ORF">X975_05646</name>
</gene>
<dbReference type="PANTHER" id="PTHR33332">
    <property type="entry name" value="REVERSE TRANSCRIPTASE DOMAIN-CONTAINING PROTEIN"/>
    <property type="match status" value="1"/>
</dbReference>
<evidence type="ECO:0000259" key="1">
    <source>
        <dbReference type="PROSITE" id="PS50878"/>
    </source>
</evidence>
<dbReference type="InterPro" id="IPR043502">
    <property type="entry name" value="DNA/RNA_pol_sf"/>
</dbReference>
<keyword evidence="2" id="KW-0548">Nucleotidyltransferase</keyword>
<dbReference type="CDD" id="cd01650">
    <property type="entry name" value="RT_nLTR_like"/>
    <property type="match status" value="1"/>
</dbReference>
<dbReference type="OrthoDB" id="6437545at2759"/>
<dbReference type="SUPFAM" id="SSF56672">
    <property type="entry name" value="DNA/RNA polymerases"/>
    <property type="match status" value="1"/>
</dbReference>
<reference evidence="2 3" key="1">
    <citation type="submission" date="2013-11" db="EMBL/GenBank/DDBJ databases">
        <title>Genome sequencing of Stegodyphus mimosarum.</title>
        <authorList>
            <person name="Bechsgaard J."/>
        </authorList>
    </citation>
    <scope>NUCLEOTIDE SEQUENCE [LARGE SCALE GENOMIC DNA]</scope>
</reference>
<keyword evidence="2" id="KW-0808">Transferase</keyword>
<dbReference type="InterPro" id="IPR000477">
    <property type="entry name" value="RT_dom"/>
</dbReference>